<organism evidence="1 2">
    <name type="scientific">Dictyostelium firmibasis</name>
    <dbReference type="NCBI Taxonomy" id="79012"/>
    <lineage>
        <taxon>Eukaryota</taxon>
        <taxon>Amoebozoa</taxon>
        <taxon>Evosea</taxon>
        <taxon>Eumycetozoa</taxon>
        <taxon>Dictyostelia</taxon>
        <taxon>Dictyosteliales</taxon>
        <taxon>Dictyosteliaceae</taxon>
        <taxon>Dictyostelium</taxon>
    </lineage>
</organism>
<sequence>MEFYEAKAYSNLLKKKKTENLFKNDSKLNNQINKEKTIDPVEKIINDQQNLSINKSKKSNLLNFFKKFKKNNNNNNNNNNNLNNNLNNNIIIEKDQFIQNNYEKEIPSLI</sequence>
<proteinExistence type="predicted"/>
<evidence type="ECO:0000313" key="2">
    <source>
        <dbReference type="Proteomes" id="UP001344447"/>
    </source>
</evidence>
<gene>
    <name evidence="1" type="ORF">RB653_008691</name>
</gene>
<dbReference type="Proteomes" id="UP001344447">
    <property type="component" value="Unassembled WGS sequence"/>
</dbReference>
<name>A0AAN7TT54_9MYCE</name>
<comment type="caution">
    <text evidence="1">The sequence shown here is derived from an EMBL/GenBank/DDBJ whole genome shotgun (WGS) entry which is preliminary data.</text>
</comment>
<reference evidence="1 2" key="1">
    <citation type="submission" date="2023-11" db="EMBL/GenBank/DDBJ databases">
        <title>Dfirmibasis_genome.</title>
        <authorList>
            <person name="Edelbroek B."/>
            <person name="Kjellin J."/>
            <person name="Jerlstrom-Hultqvist J."/>
            <person name="Soderbom F."/>
        </authorList>
    </citation>
    <scope>NUCLEOTIDE SEQUENCE [LARGE SCALE GENOMIC DNA]</scope>
    <source>
        <strain evidence="1 2">TNS-C-14</strain>
    </source>
</reference>
<dbReference type="AlphaFoldDB" id="A0AAN7TT54"/>
<evidence type="ECO:0000313" key="1">
    <source>
        <dbReference type="EMBL" id="KAK5579014.1"/>
    </source>
</evidence>
<protein>
    <submittedName>
        <fullName evidence="1">Uncharacterized protein</fullName>
    </submittedName>
</protein>
<keyword evidence="2" id="KW-1185">Reference proteome</keyword>
<accession>A0AAN7TT54</accession>
<dbReference type="EMBL" id="JAVFKY010000003">
    <property type="protein sequence ID" value="KAK5579014.1"/>
    <property type="molecule type" value="Genomic_DNA"/>
</dbReference>